<reference evidence="1 2" key="1">
    <citation type="submission" date="2017-09" db="EMBL/GenBank/DDBJ databases">
        <title>Whole genomes of Flavobacteriaceae.</title>
        <authorList>
            <person name="Stine C."/>
            <person name="Li C."/>
            <person name="Tadesse D."/>
        </authorList>
    </citation>
    <scope>NUCLEOTIDE SEQUENCE [LARGE SCALE GENOMIC DNA]</scope>
    <source>
        <strain evidence="1 2">ATCC 35036</strain>
    </source>
</reference>
<comment type="caution">
    <text evidence="1">The sequence shown here is derived from an EMBL/GenBank/DDBJ whole genome shotgun (WGS) entry which is preliminary data.</text>
</comment>
<sequence length="80" mass="9532">MNKGLAIGLSIITFLILVRLFFGVHVDDEFGDKSIFVKHRPTWKWKFYSPIGMSDLKMDDLTKEKQIEEKYYDEFVRNNK</sequence>
<protein>
    <submittedName>
        <fullName evidence="1">Uncharacterized protein</fullName>
    </submittedName>
</protein>
<dbReference type="RefSeq" id="WP_097553958.1">
    <property type="nucleotide sequence ID" value="NZ_PCMW01000034.1"/>
</dbReference>
<dbReference type="Proteomes" id="UP000220828">
    <property type="component" value="Unassembled WGS sequence"/>
</dbReference>
<dbReference type="AlphaFoldDB" id="A0A2H3KS52"/>
<organism evidence="1 2">
    <name type="scientific">Flavobacterium branchiophilum</name>
    <dbReference type="NCBI Taxonomy" id="55197"/>
    <lineage>
        <taxon>Bacteria</taxon>
        <taxon>Pseudomonadati</taxon>
        <taxon>Bacteroidota</taxon>
        <taxon>Flavobacteriia</taxon>
        <taxon>Flavobacteriales</taxon>
        <taxon>Flavobacteriaceae</taxon>
        <taxon>Flavobacterium</taxon>
    </lineage>
</organism>
<evidence type="ECO:0000313" key="2">
    <source>
        <dbReference type="Proteomes" id="UP000220828"/>
    </source>
</evidence>
<proteinExistence type="predicted"/>
<dbReference type="OrthoDB" id="1366541at2"/>
<name>A0A2H3KS52_9FLAO</name>
<dbReference type="EMBL" id="PCMW01000034">
    <property type="protein sequence ID" value="PDS24949.1"/>
    <property type="molecule type" value="Genomic_DNA"/>
</dbReference>
<evidence type="ECO:0000313" key="1">
    <source>
        <dbReference type="EMBL" id="PDS24949.1"/>
    </source>
</evidence>
<gene>
    <name evidence="1" type="ORF">B0A77_06745</name>
</gene>
<accession>A0A2H3KS52</accession>